<accession>A0A154PF55</accession>
<organism evidence="1 2">
    <name type="scientific">Dufourea novaeangliae</name>
    <name type="common">Sweat bee</name>
    <dbReference type="NCBI Taxonomy" id="178035"/>
    <lineage>
        <taxon>Eukaryota</taxon>
        <taxon>Metazoa</taxon>
        <taxon>Ecdysozoa</taxon>
        <taxon>Arthropoda</taxon>
        <taxon>Hexapoda</taxon>
        <taxon>Insecta</taxon>
        <taxon>Pterygota</taxon>
        <taxon>Neoptera</taxon>
        <taxon>Endopterygota</taxon>
        <taxon>Hymenoptera</taxon>
        <taxon>Apocrita</taxon>
        <taxon>Aculeata</taxon>
        <taxon>Apoidea</taxon>
        <taxon>Anthophila</taxon>
        <taxon>Halictidae</taxon>
        <taxon>Rophitinae</taxon>
        <taxon>Dufourea</taxon>
    </lineage>
</organism>
<dbReference type="EMBL" id="KQ434886">
    <property type="protein sequence ID" value="KZC10074.1"/>
    <property type="molecule type" value="Genomic_DNA"/>
</dbReference>
<dbReference type="AlphaFoldDB" id="A0A154PF55"/>
<dbReference type="Proteomes" id="UP000076502">
    <property type="component" value="Unassembled WGS sequence"/>
</dbReference>
<keyword evidence="2" id="KW-1185">Reference proteome</keyword>
<proteinExistence type="predicted"/>
<name>A0A154PF55_DUFNO</name>
<sequence length="190" mass="21120">MESLNKRILRRNCLCRVEIPFPEVDSVTSAGRAPGIGAARLDANVLIMVTNLELHVEAVNIRDTRPGIRSSPDYARVRMQDGACEMYIEGRIRHACHWWRLCGGVSNEVFRKGPGRKKRARAPEKLVPNKFRSAALAGVVGLRFPYASYELCGKDMYLAGAESVGGQSNGNNEAIVAAARRYVPEMVWYL</sequence>
<gene>
    <name evidence="1" type="ORF">WN55_01057</name>
</gene>
<reference evidence="1 2" key="1">
    <citation type="submission" date="2015-07" db="EMBL/GenBank/DDBJ databases">
        <title>The genome of Dufourea novaeangliae.</title>
        <authorList>
            <person name="Pan H."/>
            <person name="Kapheim K."/>
        </authorList>
    </citation>
    <scope>NUCLEOTIDE SEQUENCE [LARGE SCALE GENOMIC DNA]</scope>
    <source>
        <strain evidence="1">0120121106</strain>
        <tissue evidence="1">Whole body</tissue>
    </source>
</reference>
<protein>
    <submittedName>
        <fullName evidence="1">Uncharacterized protein</fullName>
    </submittedName>
</protein>
<evidence type="ECO:0000313" key="2">
    <source>
        <dbReference type="Proteomes" id="UP000076502"/>
    </source>
</evidence>
<evidence type="ECO:0000313" key="1">
    <source>
        <dbReference type="EMBL" id="KZC10074.1"/>
    </source>
</evidence>